<dbReference type="STRING" id="645134.A0A0L0HLG3"/>
<gene>
    <name evidence="2" type="ORF">SPPG_03688</name>
</gene>
<sequence length="259" mass="29319">MPSPQPYTLPADFASSPKSSPADLTPQVSRSVHLTPAKTLFVALRTADPILQYLIFAKGWGNALFRVLGLTAATPVIGILSPRQKLLVGFAAVGAVRQIYWCLHISENALTPAESLHVSLFNLLTDTLNTLVSLSVPAWHLTLRQYTGTLLFCIGSVVETLSELQRKWFKERKENKNKVVTEGLWKGARHINYGGYVLWRGGYALSTGNLYALWNPIMHIWDFTARGIPVLDHYMSHKYKEQWGEYKRQTPYKLFPYIW</sequence>
<dbReference type="GeneID" id="27687187"/>
<dbReference type="PANTHER" id="PTHR32251">
    <property type="entry name" value="3-OXO-5-ALPHA-STEROID 4-DEHYDROGENASE"/>
    <property type="match status" value="1"/>
</dbReference>
<evidence type="ECO:0008006" key="4">
    <source>
        <dbReference type="Google" id="ProtNLM"/>
    </source>
</evidence>
<dbReference type="InterPro" id="IPR010721">
    <property type="entry name" value="UstE-like"/>
</dbReference>
<dbReference type="RefSeq" id="XP_016609937.1">
    <property type="nucleotide sequence ID" value="XM_016751944.1"/>
</dbReference>
<name>A0A0L0HLG3_SPIPD</name>
<dbReference type="InParanoid" id="A0A0L0HLG3"/>
<dbReference type="PANTHER" id="PTHR32251:SF15">
    <property type="entry name" value="3-OXO-5-ALPHA-STEROID 4-DEHYDROGENASE (DUF1295)"/>
    <property type="match status" value="1"/>
</dbReference>
<dbReference type="GO" id="GO:0016020">
    <property type="term" value="C:membrane"/>
    <property type="evidence" value="ECO:0007669"/>
    <property type="project" value="TreeGrafter"/>
</dbReference>
<dbReference type="EMBL" id="KQ257454">
    <property type="protein sequence ID" value="KND01898.1"/>
    <property type="molecule type" value="Genomic_DNA"/>
</dbReference>
<reference evidence="2 3" key="1">
    <citation type="submission" date="2009-08" db="EMBL/GenBank/DDBJ databases">
        <title>The Genome Sequence of Spizellomyces punctatus strain DAOM BR117.</title>
        <authorList>
            <consortium name="The Broad Institute Genome Sequencing Platform"/>
            <person name="Russ C."/>
            <person name="Cuomo C."/>
            <person name="Shea T."/>
            <person name="Young S.K."/>
            <person name="Zeng Q."/>
            <person name="Koehrsen M."/>
            <person name="Haas B."/>
            <person name="Borodovsky M."/>
            <person name="Guigo R."/>
            <person name="Alvarado L."/>
            <person name="Berlin A."/>
            <person name="Bochicchio J."/>
            <person name="Borenstein D."/>
            <person name="Chapman S."/>
            <person name="Chen Z."/>
            <person name="Engels R."/>
            <person name="Freedman E."/>
            <person name="Gellesch M."/>
            <person name="Goldberg J."/>
            <person name="Griggs A."/>
            <person name="Gujja S."/>
            <person name="Heiman D."/>
            <person name="Hepburn T."/>
            <person name="Howarth C."/>
            <person name="Jen D."/>
            <person name="Larson L."/>
            <person name="Lewis B."/>
            <person name="Mehta T."/>
            <person name="Park D."/>
            <person name="Pearson M."/>
            <person name="Roberts A."/>
            <person name="Saif S."/>
            <person name="Shenoy N."/>
            <person name="Sisk P."/>
            <person name="Stolte C."/>
            <person name="Sykes S."/>
            <person name="Thomson T."/>
            <person name="Walk T."/>
            <person name="White J."/>
            <person name="Yandava C."/>
            <person name="Burger G."/>
            <person name="Gray M.W."/>
            <person name="Holland P.W.H."/>
            <person name="King N."/>
            <person name="Lang F.B.F."/>
            <person name="Roger A.J."/>
            <person name="Ruiz-Trillo I."/>
            <person name="Lander E."/>
            <person name="Nusbaum C."/>
        </authorList>
    </citation>
    <scope>NUCLEOTIDE SEQUENCE [LARGE SCALE GENOMIC DNA]</scope>
    <source>
        <strain evidence="2 3">DAOM BR117</strain>
    </source>
</reference>
<evidence type="ECO:0000313" key="3">
    <source>
        <dbReference type="Proteomes" id="UP000053201"/>
    </source>
</evidence>
<dbReference type="VEuPathDB" id="FungiDB:SPPG_03688"/>
<evidence type="ECO:0000313" key="2">
    <source>
        <dbReference type="EMBL" id="KND01898.1"/>
    </source>
</evidence>
<dbReference type="Gene3D" id="1.20.120.1630">
    <property type="match status" value="1"/>
</dbReference>
<dbReference type="eggNOG" id="ENOG502RZZ4">
    <property type="taxonomic scope" value="Eukaryota"/>
</dbReference>
<evidence type="ECO:0000256" key="1">
    <source>
        <dbReference type="SAM" id="MobiDB-lite"/>
    </source>
</evidence>
<keyword evidence="3" id="KW-1185">Reference proteome</keyword>
<dbReference type="OrthoDB" id="67965at2759"/>
<dbReference type="Proteomes" id="UP000053201">
    <property type="component" value="Unassembled WGS sequence"/>
</dbReference>
<dbReference type="Pfam" id="PF06966">
    <property type="entry name" value="DUF1295"/>
    <property type="match status" value="1"/>
</dbReference>
<dbReference type="AlphaFoldDB" id="A0A0L0HLG3"/>
<accession>A0A0L0HLG3</accession>
<dbReference type="OMA" id="ATHINYG"/>
<protein>
    <recommendedName>
        <fullName evidence="4">Steroid 5-alpha reductase C-terminal domain-containing protein</fullName>
    </recommendedName>
</protein>
<feature type="region of interest" description="Disordered" evidence="1">
    <location>
        <begin position="1"/>
        <end position="25"/>
    </location>
</feature>
<organism evidence="2 3">
    <name type="scientific">Spizellomyces punctatus (strain DAOM BR117)</name>
    <dbReference type="NCBI Taxonomy" id="645134"/>
    <lineage>
        <taxon>Eukaryota</taxon>
        <taxon>Fungi</taxon>
        <taxon>Fungi incertae sedis</taxon>
        <taxon>Chytridiomycota</taxon>
        <taxon>Chytridiomycota incertae sedis</taxon>
        <taxon>Chytridiomycetes</taxon>
        <taxon>Spizellomycetales</taxon>
        <taxon>Spizellomycetaceae</taxon>
        <taxon>Spizellomyces</taxon>
    </lineage>
</organism>
<proteinExistence type="predicted"/>